<dbReference type="CDD" id="cd00009">
    <property type="entry name" value="AAA"/>
    <property type="match status" value="1"/>
</dbReference>
<dbReference type="SMART" id="SM00421">
    <property type="entry name" value="HTH_LUXR"/>
    <property type="match status" value="1"/>
</dbReference>
<dbReference type="RefSeq" id="WP_120790445.1">
    <property type="nucleotide sequence ID" value="NZ_CP032624.1"/>
</dbReference>
<dbReference type="SUPFAM" id="SSF46894">
    <property type="entry name" value="C-terminal effector domain of the bipartite response regulators"/>
    <property type="match status" value="1"/>
</dbReference>
<dbReference type="Gene3D" id="3.40.50.300">
    <property type="entry name" value="P-loop containing nucleotide triphosphate hydrolases"/>
    <property type="match status" value="1"/>
</dbReference>
<dbReference type="InterPro" id="IPR000792">
    <property type="entry name" value="Tscrpt_reg_LuxR_C"/>
</dbReference>
<dbReference type="GO" id="GO:0003677">
    <property type="term" value="F:DNA binding"/>
    <property type="evidence" value="ECO:0007669"/>
    <property type="project" value="InterPro"/>
</dbReference>
<gene>
    <name evidence="4" type="ORF">D7I44_16225</name>
</gene>
<dbReference type="InterPro" id="IPR003593">
    <property type="entry name" value="AAA+_ATPase"/>
</dbReference>
<dbReference type="PANTHER" id="PTHR16305">
    <property type="entry name" value="TESTICULAR SOLUBLE ADENYLYL CYCLASE"/>
    <property type="match status" value="1"/>
</dbReference>
<dbReference type="PRINTS" id="PR00038">
    <property type="entry name" value="HTHLUXR"/>
</dbReference>
<dbReference type="OrthoDB" id="483at2"/>
<evidence type="ECO:0000313" key="5">
    <source>
        <dbReference type="Proteomes" id="UP000275069"/>
    </source>
</evidence>
<evidence type="ECO:0000256" key="2">
    <source>
        <dbReference type="ARBA" id="ARBA00022840"/>
    </source>
</evidence>
<dbReference type="CDD" id="cd06170">
    <property type="entry name" value="LuxR_C_like"/>
    <property type="match status" value="1"/>
</dbReference>
<dbReference type="InterPro" id="IPR041664">
    <property type="entry name" value="AAA_16"/>
</dbReference>
<sequence>MVLVGRDAELAFVFDLLRRSSAAGEALVLAGDPGVGKTALLQEVAREARTSGARVVRGVGSEVSDISLSSLTPAVMPLMAYAGELADAHREAISIAAGLTDGRLARPAVVGQALLMLLMAAATDSQVLFLVDDAQWLDPYSGEVLRFLAQRVGGGRVGIVAAARTPAVESVNLPGIPRLDIAALNTEAAESLIRSRFPNLADRVVRRVVIEAQGNPLALLELPPALSGPQRAAVEALPSILPMSERLQAVFASRIAQLPEQTRELLLLAALDGTSDLMVLAAASTSADVLKDLGPAERDRLVQVDNERHRIDFRHPLTRSAVIELSTAAQRRAAHAALARALAEQPLRRAPHLAASVDKPDEEVAGQLESCAQHLAHRGEATSAVTALTRAADLSPHAADRSRRLARAAFIGSDMAWQFNAMAELLDQTRDTQLDPGSALLLAAAAAVIMANGDYDFEATHRLLVAAIEAHAGDYDTSSEGLRAAVGSLTMLCIFAGKPNLWPACVAALGRMSPEPPLGLRLQAMTQFDPARTAHAALDELDRAIVALNDQVDPEELLRIPTAAVYVDRLAGCRDALRRQIADTGGSGATARIAVARMNLWVDAFGSGRWDEAQQLAQDGLDECIAAGAGLYAQISGFQLAMLAAARGDHSETARLTDELIAWGSARGARLGQVFAWHARTVDALGRGDVEEAYQYAAAISAPGTFPPYEATALWVCFDLVVAAALSGRLDAAKAHVAAIEAARLGELSPRLMLLACGAAGVAASDEGAARAAFERALAVGAADRWPFEKARVQLAYGRRLARAGARLEARAVLQAAHATFDKLGARPWVALALRELRVVRSGPSAPGPDAVAGLTAQELQIAQLAAQGYSNKEIGARLHLSHRTVSTHLYRLFPKLGVTARAGLRDALTKERKD</sequence>
<keyword evidence="2" id="KW-0067">ATP-binding</keyword>
<feature type="domain" description="HTH luxR-type" evidence="3">
    <location>
        <begin position="848"/>
        <end position="913"/>
    </location>
</feature>
<keyword evidence="1" id="KW-0547">Nucleotide-binding</keyword>
<proteinExistence type="predicted"/>
<name>A0A387BVP4_9MICO</name>
<accession>A0A387BVP4</accession>
<evidence type="ECO:0000256" key="1">
    <source>
        <dbReference type="ARBA" id="ARBA00022741"/>
    </source>
</evidence>
<dbReference type="InterPro" id="IPR016032">
    <property type="entry name" value="Sig_transdc_resp-reg_C-effctor"/>
</dbReference>
<dbReference type="SUPFAM" id="SSF52540">
    <property type="entry name" value="P-loop containing nucleoside triphosphate hydrolases"/>
    <property type="match status" value="1"/>
</dbReference>
<evidence type="ECO:0000259" key="3">
    <source>
        <dbReference type="PROSITE" id="PS50043"/>
    </source>
</evidence>
<dbReference type="GO" id="GO:0004016">
    <property type="term" value="F:adenylate cyclase activity"/>
    <property type="evidence" value="ECO:0007669"/>
    <property type="project" value="TreeGrafter"/>
</dbReference>
<dbReference type="PROSITE" id="PS50043">
    <property type="entry name" value="HTH_LUXR_2"/>
    <property type="match status" value="1"/>
</dbReference>
<organism evidence="4 5">
    <name type="scientific">Gryllotalpicola protaetiae</name>
    <dbReference type="NCBI Taxonomy" id="2419771"/>
    <lineage>
        <taxon>Bacteria</taxon>
        <taxon>Bacillati</taxon>
        <taxon>Actinomycetota</taxon>
        <taxon>Actinomycetes</taxon>
        <taxon>Micrococcales</taxon>
        <taxon>Microbacteriaceae</taxon>
        <taxon>Gryllotalpicola</taxon>
    </lineage>
</organism>
<dbReference type="InterPro" id="IPR036388">
    <property type="entry name" value="WH-like_DNA-bd_sf"/>
</dbReference>
<dbReference type="GO" id="GO:0005737">
    <property type="term" value="C:cytoplasm"/>
    <property type="evidence" value="ECO:0007669"/>
    <property type="project" value="TreeGrafter"/>
</dbReference>
<dbReference type="GO" id="GO:0006355">
    <property type="term" value="P:regulation of DNA-templated transcription"/>
    <property type="evidence" value="ECO:0007669"/>
    <property type="project" value="InterPro"/>
</dbReference>
<dbReference type="SMART" id="SM00382">
    <property type="entry name" value="AAA"/>
    <property type="match status" value="1"/>
</dbReference>
<dbReference type="AlphaFoldDB" id="A0A387BVP4"/>
<dbReference type="PROSITE" id="PS00622">
    <property type="entry name" value="HTH_LUXR_1"/>
    <property type="match status" value="1"/>
</dbReference>
<reference evidence="4 5" key="1">
    <citation type="submission" date="2018-09" db="EMBL/GenBank/DDBJ databases">
        <title>Genome sequencing of strain 2DFW10M-5.</title>
        <authorList>
            <person name="Heo J."/>
            <person name="Kim S.-J."/>
            <person name="Kwon S.-W."/>
        </authorList>
    </citation>
    <scope>NUCLEOTIDE SEQUENCE [LARGE SCALE GENOMIC DNA]</scope>
    <source>
        <strain evidence="4 5">2DFW10M-5</strain>
    </source>
</reference>
<dbReference type="Pfam" id="PF13191">
    <property type="entry name" value="AAA_16"/>
    <property type="match status" value="1"/>
</dbReference>
<dbReference type="GO" id="GO:0005524">
    <property type="term" value="F:ATP binding"/>
    <property type="evidence" value="ECO:0007669"/>
    <property type="project" value="UniProtKB-KW"/>
</dbReference>
<dbReference type="KEGG" id="gry:D7I44_16225"/>
<dbReference type="Pfam" id="PF00196">
    <property type="entry name" value="GerE"/>
    <property type="match status" value="1"/>
</dbReference>
<dbReference type="EMBL" id="CP032624">
    <property type="protein sequence ID" value="AYG04917.1"/>
    <property type="molecule type" value="Genomic_DNA"/>
</dbReference>
<dbReference type="Proteomes" id="UP000275069">
    <property type="component" value="Chromosome"/>
</dbReference>
<evidence type="ECO:0000313" key="4">
    <source>
        <dbReference type="EMBL" id="AYG04917.1"/>
    </source>
</evidence>
<protein>
    <submittedName>
        <fullName evidence="4">Helix-turn-helix transcriptional regulator</fullName>
    </submittedName>
</protein>
<dbReference type="InterPro" id="IPR027417">
    <property type="entry name" value="P-loop_NTPase"/>
</dbReference>
<dbReference type="PANTHER" id="PTHR16305:SF35">
    <property type="entry name" value="TRANSCRIPTIONAL ACTIVATOR DOMAIN"/>
    <property type="match status" value="1"/>
</dbReference>
<dbReference type="Gene3D" id="1.10.10.10">
    <property type="entry name" value="Winged helix-like DNA-binding domain superfamily/Winged helix DNA-binding domain"/>
    <property type="match status" value="1"/>
</dbReference>
<keyword evidence="5" id="KW-1185">Reference proteome</keyword>